<feature type="non-terminal residue" evidence="1">
    <location>
        <position position="61"/>
    </location>
</feature>
<keyword evidence="2" id="KW-1185">Reference proteome</keyword>
<evidence type="ECO:0000313" key="2">
    <source>
        <dbReference type="Proteomes" id="UP000479000"/>
    </source>
</evidence>
<reference evidence="1 2" key="1">
    <citation type="submission" date="2020-02" db="EMBL/GenBank/DDBJ databases">
        <authorList>
            <person name="Ferguson B K."/>
        </authorList>
    </citation>
    <scope>NUCLEOTIDE SEQUENCE [LARGE SCALE GENOMIC DNA]</scope>
</reference>
<name>A0A6H5GZ32_9HEMI</name>
<organism evidence="1 2">
    <name type="scientific">Nesidiocoris tenuis</name>
    <dbReference type="NCBI Taxonomy" id="355587"/>
    <lineage>
        <taxon>Eukaryota</taxon>
        <taxon>Metazoa</taxon>
        <taxon>Ecdysozoa</taxon>
        <taxon>Arthropoda</taxon>
        <taxon>Hexapoda</taxon>
        <taxon>Insecta</taxon>
        <taxon>Pterygota</taxon>
        <taxon>Neoptera</taxon>
        <taxon>Paraneoptera</taxon>
        <taxon>Hemiptera</taxon>
        <taxon>Heteroptera</taxon>
        <taxon>Panheteroptera</taxon>
        <taxon>Cimicomorpha</taxon>
        <taxon>Miridae</taxon>
        <taxon>Dicyphina</taxon>
        <taxon>Nesidiocoris</taxon>
    </lineage>
</organism>
<gene>
    <name evidence="1" type="ORF">NTEN_LOCUS13692</name>
</gene>
<dbReference type="EMBL" id="CADCXU010020464">
    <property type="protein sequence ID" value="CAB0008446.1"/>
    <property type="molecule type" value="Genomic_DNA"/>
</dbReference>
<sequence length="61" mass="6979">MFAIKSVERQKIWQHKTRKKNSSKSNRDILHFGALSPPDGPAVVRVNIFVRSISKIDDVTM</sequence>
<proteinExistence type="predicted"/>
<protein>
    <submittedName>
        <fullName evidence="1">Uncharacterized protein</fullName>
    </submittedName>
</protein>
<dbReference type="Proteomes" id="UP000479000">
    <property type="component" value="Unassembled WGS sequence"/>
</dbReference>
<accession>A0A6H5GZ32</accession>
<evidence type="ECO:0000313" key="1">
    <source>
        <dbReference type="EMBL" id="CAB0008446.1"/>
    </source>
</evidence>
<dbReference type="OrthoDB" id="6512233at2759"/>
<dbReference type="AlphaFoldDB" id="A0A6H5GZ32"/>